<evidence type="ECO:0000256" key="1">
    <source>
        <dbReference type="ARBA" id="ARBA00023054"/>
    </source>
</evidence>
<feature type="domain" description="GDP/GTP exchange factor Sec2 N-terminal" evidence="4">
    <location>
        <begin position="190"/>
        <end position="266"/>
    </location>
</feature>
<evidence type="ECO:0000256" key="2">
    <source>
        <dbReference type="SAM" id="Coils"/>
    </source>
</evidence>
<dbReference type="AlphaFoldDB" id="A0A8J8WJV0"/>
<gene>
    <name evidence="5" type="ORF">PECM_005995</name>
</gene>
<dbReference type="OrthoDB" id="5560525at2759"/>
<feature type="compositionally biased region" description="Low complexity" evidence="3">
    <location>
        <begin position="102"/>
        <end position="123"/>
    </location>
</feature>
<dbReference type="SUPFAM" id="SSF144284">
    <property type="entry name" value="Sec2 N-terminal region"/>
    <property type="match status" value="1"/>
</dbReference>
<dbReference type="EMBL" id="WIWV01000045">
    <property type="protein sequence ID" value="KAF7716179.1"/>
    <property type="molecule type" value="Genomic_DNA"/>
</dbReference>
<evidence type="ECO:0000313" key="6">
    <source>
        <dbReference type="Proteomes" id="UP000631181"/>
    </source>
</evidence>
<dbReference type="Gene3D" id="6.10.140.910">
    <property type="match status" value="1"/>
</dbReference>
<dbReference type="Proteomes" id="UP000631181">
    <property type="component" value="Unassembled WGS sequence"/>
</dbReference>
<dbReference type="Pfam" id="PF06428">
    <property type="entry name" value="Sec2p"/>
    <property type="match status" value="1"/>
</dbReference>
<dbReference type="PANTHER" id="PTHR14430:SF4">
    <property type="entry name" value="GDP_GTP EXCHANGE FACTOR SEC2 N-TERMINAL DOMAIN-CONTAINING PROTEIN"/>
    <property type="match status" value="1"/>
</dbReference>
<keyword evidence="1 2" id="KW-0175">Coiled coil</keyword>
<evidence type="ECO:0000256" key="3">
    <source>
        <dbReference type="SAM" id="MobiDB-lite"/>
    </source>
</evidence>
<accession>A0A8J8WJV0</accession>
<sequence length="280" mass="30157">MSTTITTTTTTSTLATPATTTTRLIGTASAMGQVEIISSEPCSACGENSSTDNAMESQRRIEELEGQVRALTVRAATAANKLADYEDELHRMRASQAAQNKSQQTSSRPSSSSHSSKTLSPTQRNGSLDATAQPTQSRLSTLTSFLPYRRASAAAPTASATVSAAGDPQTPTTLTNPSQIYASPAGSDNSIELQDALDREKSLRKAAESQLSQASTELEELTVQLFSQANEMVAQERKARAKLEERVAVLERRDNEKRARLERLENAVARIERLKALVNI</sequence>
<dbReference type="PANTHER" id="PTHR14430">
    <property type="entry name" value="RABIN3-RELATED"/>
    <property type="match status" value="1"/>
</dbReference>
<feature type="compositionally biased region" description="Polar residues" evidence="3">
    <location>
        <begin position="124"/>
        <end position="138"/>
    </location>
</feature>
<dbReference type="GO" id="GO:0006887">
    <property type="term" value="P:exocytosis"/>
    <property type="evidence" value="ECO:0007669"/>
    <property type="project" value="TreeGrafter"/>
</dbReference>
<dbReference type="GO" id="GO:0070319">
    <property type="term" value="C:Golgi to plasma membrane transport vesicle"/>
    <property type="evidence" value="ECO:0007669"/>
    <property type="project" value="TreeGrafter"/>
</dbReference>
<dbReference type="GO" id="GO:0005085">
    <property type="term" value="F:guanyl-nucleotide exchange factor activity"/>
    <property type="evidence" value="ECO:0007669"/>
    <property type="project" value="InterPro"/>
</dbReference>
<dbReference type="InterPro" id="IPR009449">
    <property type="entry name" value="Sec2_N"/>
</dbReference>
<evidence type="ECO:0000313" key="5">
    <source>
        <dbReference type="EMBL" id="KAF7716179.1"/>
    </source>
</evidence>
<proteinExistence type="predicted"/>
<dbReference type="GO" id="GO:0051286">
    <property type="term" value="C:cell tip"/>
    <property type="evidence" value="ECO:0007669"/>
    <property type="project" value="TreeGrafter"/>
</dbReference>
<feature type="compositionally biased region" description="Low complexity" evidence="3">
    <location>
        <begin position="156"/>
        <end position="165"/>
    </location>
</feature>
<evidence type="ECO:0000259" key="4">
    <source>
        <dbReference type="Pfam" id="PF06428"/>
    </source>
</evidence>
<feature type="coiled-coil region" evidence="2">
    <location>
        <begin position="197"/>
        <end position="274"/>
    </location>
</feature>
<feature type="region of interest" description="Disordered" evidence="3">
    <location>
        <begin position="156"/>
        <end position="188"/>
    </location>
</feature>
<reference evidence="5" key="1">
    <citation type="journal article" date="2020" name="Front. Microbiol.">
        <title>Gene regulatory networks of Penicillium echinulatum 2HH and Penicillium oxalicum 114-2 inferred by a computational biology approach.</title>
        <authorList>
            <person name="Lenz A.R."/>
            <person name="Galan-Vasquez E."/>
            <person name="Balbinot E."/>
            <person name="De Abreu F.P."/>
            <person name="De Oliveira N.S."/>
            <person name="Da Rosa L.O."/>
            <person name="De Avila E Silva S."/>
            <person name="Camassola M."/>
            <person name="Dillon A.J.P."/>
            <person name="Perez-Rueda E."/>
        </authorList>
    </citation>
    <scope>NUCLEOTIDE SEQUENCE</scope>
    <source>
        <strain evidence="5">S1M29</strain>
    </source>
</reference>
<name>A0A8J8WJV0_9EURO</name>
<organism evidence="5 6">
    <name type="scientific">Penicillium ucsense</name>
    <dbReference type="NCBI Taxonomy" id="2839758"/>
    <lineage>
        <taxon>Eukaryota</taxon>
        <taxon>Fungi</taxon>
        <taxon>Dikarya</taxon>
        <taxon>Ascomycota</taxon>
        <taxon>Pezizomycotina</taxon>
        <taxon>Eurotiomycetes</taxon>
        <taxon>Eurotiomycetidae</taxon>
        <taxon>Eurotiales</taxon>
        <taxon>Aspergillaceae</taxon>
        <taxon>Penicillium</taxon>
    </lineage>
</organism>
<dbReference type="InterPro" id="IPR040351">
    <property type="entry name" value="RAB3IL/RAB3IP/Sec2"/>
</dbReference>
<keyword evidence="6" id="KW-1185">Reference proteome</keyword>
<protein>
    <recommendedName>
        <fullName evidence="4">GDP/GTP exchange factor Sec2 N-terminal domain-containing protein</fullName>
    </recommendedName>
</protein>
<comment type="caution">
    <text evidence="5">The sequence shown here is derived from an EMBL/GenBank/DDBJ whole genome shotgun (WGS) entry which is preliminary data.</text>
</comment>
<feature type="region of interest" description="Disordered" evidence="3">
    <location>
        <begin position="91"/>
        <end position="138"/>
    </location>
</feature>
<feature type="compositionally biased region" description="Polar residues" evidence="3">
    <location>
        <begin position="169"/>
        <end position="188"/>
    </location>
</feature>